<dbReference type="EMBL" id="AJWZ01010114">
    <property type="protein sequence ID" value="EKC49387.1"/>
    <property type="molecule type" value="Genomic_DNA"/>
</dbReference>
<dbReference type="AlphaFoldDB" id="K1RL82"/>
<proteinExistence type="predicted"/>
<evidence type="ECO:0000313" key="1">
    <source>
        <dbReference type="EMBL" id="EKC49387.1"/>
    </source>
</evidence>
<dbReference type="EMBL" id="AJWY01006148">
    <property type="protein sequence ID" value="EKC67650.1"/>
    <property type="molecule type" value="Genomic_DNA"/>
</dbReference>
<evidence type="ECO:0000313" key="2">
    <source>
        <dbReference type="EMBL" id="EKC67650.1"/>
    </source>
</evidence>
<dbReference type="Pfam" id="PF06949">
    <property type="entry name" value="DUF1292"/>
    <property type="match status" value="1"/>
</dbReference>
<name>K1RL82_9ZZZZ</name>
<sequence length="112" mass="12709">MADELTPEMLQEAQPDLLTLEDEDGKECTFEVIDATEVNGTRYLAVIPYQEDPESLDEEAELILMRIGTDEAGEYMDIVDDDEELLTVGKVFEERLRAMYDIDDDDVEGQPS</sequence>
<accession>K1RL82</accession>
<reference evidence="1" key="1">
    <citation type="journal article" date="2013" name="Environ. Microbiol.">
        <title>Microbiota from the distal guts of lean and obese adolescents exhibit partial functional redundancy besides clear differences in community structure.</title>
        <authorList>
            <person name="Ferrer M."/>
            <person name="Ruiz A."/>
            <person name="Lanza F."/>
            <person name="Haange S.B."/>
            <person name="Oberbach A."/>
            <person name="Till H."/>
            <person name="Bargiela R."/>
            <person name="Campoy C."/>
            <person name="Segura M.T."/>
            <person name="Richter M."/>
            <person name="von Bergen M."/>
            <person name="Seifert J."/>
            <person name="Suarez A."/>
        </authorList>
    </citation>
    <scope>NUCLEOTIDE SEQUENCE</scope>
</reference>
<protein>
    <submittedName>
        <fullName evidence="1">Protein containing DUF1292</fullName>
    </submittedName>
</protein>
<gene>
    <name evidence="2" type="ORF">LEA_09192</name>
    <name evidence="1" type="ORF">OBE_14666</name>
</gene>
<dbReference type="InterPro" id="IPR009711">
    <property type="entry name" value="UPF0473"/>
</dbReference>
<organism evidence="1">
    <name type="scientific">human gut metagenome</name>
    <dbReference type="NCBI Taxonomy" id="408170"/>
    <lineage>
        <taxon>unclassified sequences</taxon>
        <taxon>metagenomes</taxon>
        <taxon>organismal metagenomes</taxon>
    </lineage>
</organism>
<comment type="caution">
    <text evidence="1">The sequence shown here is derived from an EMBL/GenBank/DDBJ whole genome shotgun (WGS) entry which is preliminary data.</text>
</comment>